<evidence type="ECO:0000256" key="1">
    <source>
        <dbReference type="ARBA" id="ARBA00023002"/>
    </source>
</evidence>
<dbReference type="SUPFAM" id="SSF51735">
    <property type="entry name" value="NAD(P)-binding Rossmann-fold domains"/>
    <property type="match status" value="1"/>
</dbReference>
<keyword evidence="1" id="KW-0560">Oxidoreductase</keyword>
<proteinExistence type="inferred from homology"/>
<protein>
    <submittedName>
        <fullName evidence="3">Short-subunit dehydrogenase</fullName>
    </submittedName>
</protein>
<evidence type="ECO:0000256" key="2">
    <source>
        <dbReference type="RuleBase" id="RU000363"/>
    </source>
</evidence>
<evidence type="ECO:0000313" key="3">
    <source>
        <dbReference type="EMBL" id="TDW15581.1"/>
    </source>
</evidence>
<dbReference type="PRINTS" id="PR00080">
    <property type="entry name" value="SDRFAMILY"/>
</dbReference>
<dbReference type="RefSeq" id="WP_134123425.1">
    <property type="nucleotide sequence ID" value="NZ_SODF01000003.1"/>
</dbReference>
<name>A0A4R7ZGW4_9ACTN</name>
<gene>
    <name evidence="3" type="ORF">EV650_7068</name>
</gene>
<accession>A0A4R7ZGW4</accession>
<dbReference type="OrthoDB" id="9775296at2"/>
<dbReference type="InterPro" id="IPR002347">
    <property type="entry name" value="SDR_fam"/>
</dbReference>
<comment type="similarity">
    <text evidence="2">Belongs to the short-chain dehydrogenases/reductases (SDR) family.</text>
</comment>
<dbReference type="PANTHER" id="PTHR43157">
    <property type="entry name" value="PHOSPHATIDYLINOSITOL-GLYCAN BIOSYNTHESIS CLASS F PROTEIN-RELATED"/>
    <property type="match status" value="1"/>
</dbReference>
<dbReference type="InterPro" id="IPR036291">
    <property type="entry name" value="NAD(P)-bd_dom_sf"/>
</dbReference>
<dbReference type="Gene3D" id="3.40.50.720">
    <property type="entry name" value="NAD(P)-binding Rossmann-like Domain"/>
    <property type="match status" value="1"/>
</dbReference>
<comment type="caution">
    <text evidence="3">The sequence shown here is derived from an EMBL/GenBank/DDBJ whole genome shotgun (WGS) entry which is preliminary data.</text>
</comment>
<dbReference type="Proteomes" id="UP000295447">
    <property type="component" value="Unassembled WGS sequence"/>
</dbReference>
<organism evidence="3 4">
    <name type="scientific">Kribbella kalugense</name>
    <dbReference type="NCBI Taxonomy" id="2512221"/>
    <lineage>
        <taxon>Bacteria</taxon>
        <taxon>Bacillati</taxon>
        <taxon>Actinomycetota</taxon>
        <taxon>Actinomycetes</taxon>
        <taxon>Propionibacteriales</taxon>
        <taxon>Kribbellaceae</taxon>
        <taxon>Kribbella</taxon>
    </lineage>
</organism>
<dbReference type="PANTHER" id="PTHR43157:SF31">
    <property type="entry name" value="PHOSPHATIDYLINOSITOL-GLYCAN BIOSYNTHESIS CLASS F PROTEIN"/>
    <property type="match status" value="1"/>
</dbReference>
<reference evidence="3 4" key="1">
    <citation type="submission" date="2019-03" db="EMBL/GenBank/DDBJ databases">
        <title>Genomic Encyclopedia of Type Strains, Phase III (KMG-III): the genomes of soil and plant-associated and newly described type strains.</title>
        <authorList>
            <person name="Whitman W."/>
        </authorList>
    </citation>
    <scope>NUCLEOTIDE SEQUENCE [LARGE SCALE GENOMIC DNA]</scope>
    <source>
        <strain evidence="3 4">VKM Ac-2570</strain>
    </source>
</reference>
<evidence type="ECO:0000313" key="4">
    <source>
        <dbReference type="Proteomes" id="UP000295447"/>
    </source>
</evidence>
<dbReference type="Pfam" id="PF00106">
    <property type="entry name" value="adh_short"/>
    <property type="match status" value="1"/>
</dbReference>
<dbReference type="GO" id="GO:0016491">
    <property type="term" value="F:oxidoreductase activity"/>
    <property type="evidence" value="ECO:0007669"/>
    <property type="project" value="UniProtKB-KW"/>
</dbReference>
<dbReference type="EMBL" id="SODF01000003">
    <property type="protein sequence ID" value="TDW15581.1"/>
    <property type="molecule type" value="Genomic_DNA"/>
</dbReference>
<keyword evidence="4" id="KW-1185">Reference proteome</keyword>
<dbReference type="AlphaFoldDB" id="A0A4R7ZGW4"/>
<dbReference type="PRINTS" id="PR00081">
    <property type="entry name" value="GDHRDH"/>
</dbReference>
<sequence length="292" mass="31184">MQTPPVVVLTGATNGLGRLAVLDLARQGAHLALVVRSERKAAELQREIEQAAPGTTVEIFLADLSLLADVRRVGRQLADSVPRIDVLINNAGVHAFEQRVTSEGLPEMTVVNYLAPWLLTDLLRGSLTASAPARIVNVASRAANHAGDGNPLRYLGDTAPYSRRESSRLYGWTKLLDVMFTQELGRQLKGTGVAVSCCCPGFNVTGLGRDLAVAGALEKVLKALNIGNPQHGADIIVQLATDPTFAEATGGFFAAKGAKPLTCPPAGRDESIQRELWQATADFVQNTPHVRH</sequence>